<gene>
    <name evidence="1" type="ORF">BI308_12760</name>
</gene>
<dbReference type="STRING" id="1925591.BI308_12760"/>
<dbReference type="AlphaFoldDB" id="A0A1L9QRB1"/>
<dbReference type="Pfam" id="PF11209">
    <property type="entry name" value="LmeA"/>
    <property type="match status" value="1"/>
</dbReference>
<keyword evidence="2" id="KW-1185">Reference proteome</keyword>
<dbReference type="InterPro" id="IPR021373">
    <property type="entry name" value="DUF2993"/>
</dbReference>
<name>A0A1L9QRB1_9CYAN</name>
<protein>
    <recommendedName>
        <fullName evidence="3">DUF2993 domain-containing protein</fullName>
    </recommendedName>
</protein>
<evidence type="ECO:0000313" key="1">
    <source>
        <dbReference type="EMBL" id="OJJ25211.1"/>
    </source>
</evidence>
<dbReference type="Proteomes" id="UP000183940">
    <property type="component" value="Unassembled WGS sequence"/>
</dbReference>
<evidence type="ECO:0008006" key="3">
    <source>
        <dbReference type="Google" id="ProtNLM"/>
    </source>
</evidence>
<reference evidence="1" key="1">
    <citation type="submission" date="2016-10" db="EMBL/GenBank/DDBJ databases">
        <title>CRISPR-Cas defence system in Roseofilum reptotaenium: evidence of a bacteriophage-cyanobacterium arms race in the coral black band disease.</title>
        <authorList>
            <person name="Buerger P."/>
            <person name="Wood-Charlson E.M."/>
            <person name="Weynberg K.D."/>
            <person name="Willis B."/>
            <person name="Van Oppen M.J."/>
        </authorList>
    </citation>
    <scope>NUCLEOTIDE SEQUENCE [LARGE SCALE GENOMIC DNA]</scope>
    <source>
        <strain evidence="1">AO1-A</strain>
    </source>
</reference>
<sequence length="278" mass="31284">MEGLTLILSSLFLVGSPSGLFVDQITQSLLKSTFNRAETWHVRVDNAPVHRLLQGQAEQVRIAGRGIWLTDDLQMAKLEIETDAIDLNLDDLRNRPSFSLLERPLQAGINIGFTDAALNEWLNSPQMSDVLRQLGISSLPRLAADQLERYHIVNPEITFLDNRIRLQVQLQQIPNSDTESSSQPFELELAVESGFTIIKGWGLELVDLEVTVNQEPVPPLITNLIQRGVREQVDLRTLESNSVILRLLQMHITPGQLEIAGFLRIQPFEPSDNPDLEE</sequence>
<accession>A0A1L9QRB1</accession>
<comment type="caution">
    <text evidence="1">The sequence shown here is derived from an EMBL/GenBank/DDBJ whole genome shotgun (WGS) entry which is preliminary data.</text>
</comment>
<evidence type="ECO:0000313" key="2">
    <source>
        <dbReference type="Proteomes" id="UP000183940"/>
    </source>
</evidence>
<proteinExistence type="predicted"/>
<dbReference type="EMBL" id="MLAW01000020">
    <property type="protein sequence ID" value="OJJ25211.1"/>
    <property type="molecule type" value="Genomic_DNA"/>
</dbReference>
<organism evidence="1 2">
    <name type="scientific">Roseofilum reptotaenium AO1-A</name>
    <dbReference type="NCBI Taxonomy" id="1925591"/>
    <lineage>
        <taxon>Bacteria</taxon>
        <taxon>Bacillati</taxon>
        <taxon>Cyanobacteriota</taxon>
        <taxon>Cyanophyceae</taxon>
        <taxon>Desertifilales</taxon>
        <taxon>Desertifilaceae</taxon>
        <taxon>Roseofilum</taxon>
    </lineage>
</organism>